<dbReference type="AlphaFoldDB" id="A0A8C9IJW9"/>
<accession>A0A8C9IJW9</accession>
<dbReference type="Ensembl" id="ENSPTET00000046951.1">
    <property type="protein sequence ID" value="ENSPTEP00000034396.1"/>
    <property type="gene ID" value="ENSPTEG00000032648.1"/>
</dbReference>
<organism evidence="13 14">
    <name type="scientific">Piliocolobus tephrosceles</name>
    <name type="common">Ugandan red Colobus</name>
    <dbReference type="NCBI Taxonomy" id="591936"/>
    <lineage>
        <taxon>Eukaryota</taxon>
        <taxon>Metazoa</taxon>
        <taxon>Chordata</taxon>
        <taxon>Craniata</taxon>
        <taxon>Vertebrata</taxon>
        <taxon>Euteleostomi</taxon>
        <taxon>Mammalia</taxon>
        <taxon>Eutheria</taxon>
        <taxon>Euarchontoglires</taxon>
        <taxon>Primates</taxon>
        <taxon>Haplorrhini</taxon>
        <taxon>Catarrhini</taxon>
        <taxon>Cercopithecidae</taxon>
        <taxon>Colobinae</taxon>
        <taxon>Piliocolobus</taxon>
    </lineage>
</organism>
<dbReference type="GO" id="GO:0019432">
    <property type="term" value="P:triglyceride biosynthetic process"/>
    <property type="evidence" value="ECO:0007669"/>
    <property type="project" value="TreeGrafter"/>
</dbReference>
<evidence type="ECO:0000256" key="12">
    <source>
        <dbReference type="SAM" id="Phobius"/>
    </source>
</evidence>
<evidence type="ECO:0000313" key="13">
    <source>
        <dbReference type="Ensembl" id="ENSPTEP00000034396.1"/>
    </source>
</evidence>
<feature type="compositionally biased region" description="Basic and acidic residues" evidence="11">
    <location>
        <begin position="1"/>
        <end position="10"/>
    </location>
</feature>
<dbReference type="GO" id="GO:0005789">
    <property type="term" value="C:endoplasmic reticulum membrane"/>
    <property type="evidence" value="ECO:0007669"/>
    <property type="project" value="UniProtKB-SubCell"/>
</dbReference>
<evidence type="ECO:0000256" key="1">
    <source>
        <dbReference type="ARBA" id="ARBA00004477"/>
    </source>
</evidence>
<keyword evidence="14" id="KW-1185">Reference proteome</keyword>
<evidence type="ECO:0000313" key="14">
    <source>
        <dbReference type="Proteomes" id="UP000694416"/>
    </source>
</evidence>
<feature type="transmembrane region" description="Helical" evidence="12">
    <location>
        <begin position="125"/>
        <end position="142"/>
    </location>
</feature>
<evidence type="ECO:0000256" key="11">
    <source>
        <dbReference type="SAM" id="MobiDB-lite"/>
    </source>
</evidence>
<evidence type="ECO:0000256" key="4">
    <source>
        <dbReference type="ARBA" id="ARBA00013244"/>
    </source>
</evidence>
<comment type="pathway">
    <text evidence="2">Lipid metabolism.</text>
</comment>
<feature type="region of interest" description="Disordered" evidence="11">
    <location>
        <begin position="1"/>
        <end position="21"/>
    </location>
</feature>
<keyword evidence="9 12" id="KW-0472">Membrane</keyword>
<keyword evidence="6 12" id="KW-0812">Transmembrane</keyword>
<evidence type="ECO:0000256" key="5">
    <source>
        <dbReference type="ARBA" id="ARBA00022679"/>
    </source>
</evidence>
<evidence type="ECO:0000256" key="9">
    <source>
        <dbReference type="ARBA" id="ARBA00023136"/>
    </source>
</evidence>
<comment type="subcellular location">
    <subcellularLocation>
        <location evidence="1">Endoplasmic reticulum membrane</location>
        <topology evidence="1">Multi-pass membrane protein</topology>
    </subcellularLocation>
</comment>
<reference evidence="13" key="1">
    <citation type="submission" date="2025-08" db="UniProtKB">
        <authorList>
            <consortium name="Ensembl"/>
        </authorList>
    </citation>
    <scope>IDENTIFICATION</scope>
</reference>
<reference evidence="13" key="2">
    <citation type="submission" date="2025-09" db="UniProtKB">
        <authorList>
            <consortium name="Ensembl"/>
        </authorList>
    </citation>
    <scope>IDENTIFICATION</scope>
</reference>
<name>A0A8C9IJW9_9PRIM</name>
<feature type="transmembrane region" description="Helical" evidence="12">
    <location>
        <begin position="345"/>
        <end position="362"/>
    </location>
</feature>
<evidence type="ECO:0000256" key="8">
    <source>
        <dbReference type="ARBA" id="ARBA00022989"/>
    </source>
</evidence>
<keyword evidence="5" id="KW-0808">Transferase</keyword>
<dbReference type="InterPro" id="IPR014371">
    <property type="entry name" value="Oat_ACAT_DAG_ARE"/>
</dbReference>
<evidence type="ECO:0000256" key="2">
    <source>
        <dbReference type="ARBA" id="ARBA00005189"/>
    </source>
</evidence>
<evidence type="ECO:0000256" key="10">
    <source>
        <dbReference type="ARBA" id="ARBA00023315"/>
    </source>
</evidence>
<evidence type="ECO:0000256" key="3">
    <source>
        <dbReference type="ARBA" id="ARBA00009010"/>
    </source>
</evidence>
<keyword evidence="7" id="KW-0256">Endoplasmic reticulum</keyword>
<dbReference type="GO" id="GO:0004144">
    <property type="term" value="F:diacylglycerol O-acyltransferase activity"/>
    <property type="evidence" value="ECO:0007669"/>
    <property type="project" value="UniProtKB-EC"/>
</dbReference>
<feature type="transmembrane region" description="Helical" evidence="12">
    <location>
        <begin position="368"/>
        <end position="387"/>
    </location>
</feature>
<feature type="transmembrane region" description="Helical" evidence="12">
    <location>
        <begin position="399"/>
        <end position="422"/>
    </location>
</feature>
<comment type="similarity">
    <text evidence="3">Belongs to the membrane-bound acyltransferase family. Sterol o-acyltransferase subfamily.</text>
</comment>
<keyword evidence="10" id="KW-0012">Acyltransferase</keyword>
<feature type="transmembrane region" description="Helical" evidence="12">
    <location>
        <begin position="97"/>
        <end position="119"/>
    </location>
</feature>
<dbReference type="EC" id="2.3.1.20" evidence="4"/>
<evidence type="ECO:0000256" key="6">
    <source>
        <dbReference type="ARBA" id="ARBA00022692"/>
    </source>
</evidence>
<sequence>MFENTDDRTEQSINNIIDKKSEKESTKDSVYDISNSSSTGLNNGNCNCVDSNCISSDCMGSNYIHHKYINSNNIKSNNNLKFFNINKQWTIHGWKNFHLSIFLLRCINTIFIIFFPYLIVSRYDLEPVLSMLLLTTSIVWFFKMYSYHQVCSETRKLFIDNVDLNSVDDPSLDMHYIKTYPYCLNLKNHYTYILMPTMCFQFTYPRTEKIRWLQVIKHIINIICLLLLIKTTSEKYIYEKLQNIFIIEEFKSFQGNIKIVYVVDRLLQVCVPTLHLWFVGFLIIFHYWCNVLAELTKFGDRLFYKDWWNSISFADYWRKWNLPVHFFINRHINKPLICYGLNRKCSLIIIFIISAILHEYLISVPFKISSSGYIFCFFVIQIPLIQLTNNEYLKKHKTVGNFCFWFILCATGQPLILFVYYYTWSVTQAYHKRF</sequence>
<dbReference type="Proteomes" id="UP000694416">
    <property type="component" value="Unplaced"/>
</dbReference>
<keyword evidence="8 12" id="KW-1133">Transmembrane helix</keyword>
<dbReference type="InterPro" id="IPR004299">
    <property type="entry name" value="MBOAT_fam"/>
</dbReference>
<proteinExistence type="inferred from homology"/>
<feature type="transmembrane region" description="Helical" evidence="12">
    <location>
        <begin position="274"/>
        <end position="293"/>
    </location>
</feature>
<evidence type="ECO:0000256" key="7">
    <source>
        <dbReference type="ARBA" id="ARBA00022824"/>
    </source>
</evidence>
<protein>
    <recommendedName>
        <fullName evidence="4">diacylglycerol O-acyltransferase</fullName>
        <ecNumber evidence="4">2.3.1.20</ecNumber>
    </recommendedName>
</protein>
<dbReference type="Pfam" id="PF03062">
    <property type="entry name" value="MBOAT"/>
    <property type="match status" value="1"/>
</dbReference>
<dbReference type="PANTHER" id="PTHR10408:SF7">
    <property type="entry name" value="DIACYLGLYCEROL O-ACYLTRANSFERASE 1"/>
    <property type="match status" value="1"/>
</dbReference>
<dbReference type="PANTHER" id="PTHR10408">
    <property type="entry name" value="STEROL O-ACYLTRANSFERASE"/>
    <property type="match status" value="1"/>
</dbReference>